<protein>
    <recommendedName>
        <fullName evidence="2">TadE-like domain-containing protein</fullName>
    </recommendedName>
</protein>
<gene>
    <name evidence="3" type="ORF">GRI38_06255</name>
</gene>
<dbReference type="Pfam" id="PF07811">
    <property type="entry name" value="TadE"/>
    <property type="match status" value="1"/>
</dbReference>
<dbReference type="OrthoDB" id="7407543at2"/>
<keyword evidence="1" id="KW-0812">Transmembrane</keyword>
<keyword evidence="4" id="KW-1185">Reference proteome</keyword>
<dbReference type="Proteomes" id="UP000433104">
    <property type="component" value="Unassembled WGS sequence"/>
</dbReference>
<dbReference type="RefSeq" id="WP_160682012.1">
    <property type="nucleotide sequence ID" value="NZ_WTYW01000001.1"/>
</dbReference>
<comment type="caution">
    <text evidence="3">The sequence shown here is derived from an EMBL/GenBank/DDBJ whole genome shotgun (WGS) entry which is preliminary data.</text>
</comment>
<dbReference type="AlphaFoldDB" id="A0A844ZF80"/>
<evidence type="ECO:0000256" key="1">
    <source>
        <dbReference type="SAM" id="Phobius"/>
    </source>
</evidence>
<keyword evidence="1" id="KW-0472">Membrane</keyword>
<dbReference type="InterPro" id="IPR012495">
    <property type="entry name" value="TadE-like_dom"/>
</dbReference>
<accession>A0A844ZF80</accession>
<evidence type="ECO:0000259" key="2">
    <source>
        <dbReference type="Pfam" id="PF07811"/>
    </source>
</evidence>
<keyword evidence="1" id="KW-1133">Transmembrane helix</keyword>
<feature type="domain" description="TadE-like" evidence="2">
    <location>
        <begin position="23"/>
        <end position="60"/>
    </location>
</feature>
<reference evidence="3 4" key="1">
    <citation type="submission" date="2019-12" db="EMBL/GenBank/DDBJ databases">
        <title>Genomic-based taxomic classification of the family Erythrobacteraceae.</title>
        <authorList>
            <person name="Xu L."/>
        </authorList>
    </citation>
    <scope>NUCLEOTIDE SEQUENCE [LARGE SCALE GENOMIC DNA]</scope>
    <source>
        <strain evidence="3 4">MCCC 1A09962</strain>
    </source>
</reference>
<feature type="transmembrane region" description="Helical" evidence="1">
    <location>
        <begin position="21"/>
        <end position="45"/>
    </location>
</feature>
<proteinExistence type="predicted"/>
<evidence type="ECO:0000313" key="3">
    <source>
        <dbReference type="EMBL" id="MXO85630.1"/>
    </source>
</evidence>
<organism evidence="3 4">
    <name type="scientific">Parapontixanthobacter aurantiacus</name>
    <dbReference type="NCBI Taxonomy" id="1463599"/>
    <lineage>
        <taxon>Bacteria</taxon>
        <taxon>Pseudomonadati</taxon>
        <taxon>Pseudomonadota</taxon>
        <taxon>Alphaproteobacteria</taxon>
        <taxon>Sphingomonadales</taxon>
        <taxon>Erythrobacteraceae</taxon>
        <taxon>Parapontixanthobacter</taxon>
    </lineage>
</organism>
<name>A0A844ZF80_9SPHN</name>
<dbReference type="EMBL" id="WTYW01000001">
    <property type="protein sequence ID" value="MXO85630.1"/>
    <property type="molecule type" value="Genomic_DNA"/>
</dbReference>
<evidence type="ECO:0000313" key="4">
    <source>
        <dbReference type="Proteomes" id="UP000433104"/>
    </source>
</evidence>
<sequence>MSLFAMRRFRSFSRDSRGSVGLDYAIAIPILVTMMIGIVQFAVVLHTAGVMRHALGEGLRLAKVDPTASTIEVKDAAKGSMKGVLLSGITKLEFRRSATARSQIGTMTMEYRLEPIIPFASIPPFTLSETRKVYLPS</sequence>